<dbReference type="Gene3D" id="1.20.120.1630">
    <property type="match status" value="1"/>
</dbReference>
<dbReference type="PANTHER" id="PTHR32251:SF15">
    <property type="entry name" value="3-OXO-5-ALPHA-STEROID 4-DEHYDROGENASE (DUF1295)"/>
    <property type="match status" value="1"/>
</dbReference>
<keyword evidence="3" id="KW-1185">Reference proteome</keyword>
<dbReference type="STRING" id="331657.A0A4U0XVM5"/>
<evidence type="ECO:0000256" key="1">
    <source>
        <dbReference type="SAM" id="Phobius"/>
    </source>
</evidence>
<dbReference type="EMBL" id="NAJN01000081">
    <property type="protein sequence ID" value="TKA79868.1"/>
    <property type="molecule type" value="Genomic_DNA"/>
</dbReference>
<protein>
    <submittedName>
        <fullName evidence="2">Uncharacterized protein</fullName>
    </submittedName>
</protein>
<gene>
    <name evidence="2" type="ORF">B0A49_01576</name>
</gene>
<dbReference type="PROSITE" id="PS50244">
    <property type="entry name" value="S5A_REDUCTASE"/>
    <property type="match status" value="1"/>
</dbReference>
<sequence length="411" mass="45434">MSHLNALATASTASTASASAARYNLDVSDTREILVYDHPRRTLKIMSVRELCQILDSHQALRLTTKAIPLGRPSLSLQTRDFWTPRDQAFYATSPNAHSELANLRLPARVYWGRLLRGRWREVCIVGLGGRGPGEYPMFEGRSMSSSDSSAHMRDKNDRIQRGVYRPSPLGTGLFLGLRALDPFFQYQILAHGVGSSIIHKLGGQTLPQGPPLVTNSFIDQLGLSPYRLVLLTMAIGSAVKQNYWLVGISNEELPPGTAVGVSALNTIMNSLNTLLFTCSLTSASVNGEHFPQTPLLVGTGLYAAGIIIETLSEQQRKWFKQDPANKGRCYQGGLFALSRHINYFGYTLWRTGFAVAAAGWTWGAIVAAFFAYDFNARGIPVLDAYCEKRYGAQWAEYKRNVPYQFVPGVY</sequence>
<dbReference type="InterPro" id="IPR010721">
    <property type="entry name" value="UstE-like"/>
</dbReference>
<evidence type="ECO:0000313" key="3">
    <source>
        <dbReference type="Proteomes" id="UP000308768"/>
    </source>
</evidence>
<comment type="caution">
    <text evidence="2">The sequence shown here is derived from an EMBL/GenBank/DDBJ whole genome shotgun (WGS) entry which is preliminary data.</text>
</comment>
<dbReference type="PANTHER" id="PTHR32251">
    <property type="entry name" value="3-OXO-5-ALPHA-STEROID 4-DEHYDROGENASE"/>
    <property type="match status" value="1"/>
</dbReference>
<accession>A0A4U0XVM5</accession>
<evidence type="ECO:0000313" key="2">
    <source>
        <dbReference type="EMBL" id="TKA79868.1"/>
    </source>
</evidence>
<dbReference type="Proteomes" id="UP000308768">
    <property type="component" value="Unassembled WGS sequence"/>
</dbReference>
<keyword evidence="1" id="KW-1133">Transmembrane helix</keyword>
<dbReference type="AlphaFoldDB" id="A0A4U0XVM5"/>
<proteinExistence type="predicted"/>
<keyword evidence="1" id="KW-0812">Transmembrane</keyword>
<dbReference type="OrthoDB" id="67965at2759"/>
<reference evidence="2 3" key="1">
    <citation type="submission" date="2017-03" db="EMBL/GenBank/DDBJ databases">
        <title>Genomes of endolithic fungi from Antarctica.</title>
        <authorList>
            <person name="Coleine C."/>
            <person name="Masonjones S."/>
            <person name="Stajich J.E."/>
        </authorList>
    </citation>
    <scope>NUCLEOTIDE SEQUENCE [LARGE SCALE GENOMIC DNA]</scope>
    <source>
        <strain evidence="2 3">CCFEE 5187</strain>
    </source>
</reference>
<name>A0A4U0XVM5_9PEZI</name>
<organism evidence="2 3">
    <name type="scientific">Cryomyces minteri</name>
    <dbReference type="NCBI Taxonomy" id="331657"/>
    <lineage>
        <taxon>Eukaryota</taxon>
        <taxon>Fungi</taxon>
        <taxon>Dikarya</taxon>
        <taxon>Ascomycota</taxon>
        <taxon>Pezizomycotina</taxon>
        <taxon>Dothideomycetes</taxon>
        <taxon>Dothideomycetes incertae sedis</taxon>
        <taxon>Cryomyces</taxon>
    </lineage>
</organism>
<dbReference type="GO" id="GO:0016020">
    <property type="term" value="C:membrane"/>
    <property type="evidence" value="ECO:0007669"/>
    <property type="project" value="TreeGrafter"/>
</dbReference>
<feature type="transmembrane region" description="Helical" evidence="1">
    <location>
        <begin position="349"/>
        <end position="373"/>
    </location>
</feature>
<dbReference type="Pfam" id="PF06966">
    <property type="entry name" value="DUF1295"/>
    <property type="match status" value="1"/>
</dbReference>
<keyword evidence="1" id="KW-0472">Membrane</keyword>